<dbReference type="FunFam" id="3.20.20.70:FF:000096">
    <property type="entry name" value="Thiamine-phosphate synthase"/>
    <property type="match status" value="1"/>
</dbReference>
<comment type="cofactor">
    <cofactor evidence="10">
        <name>Mg(2+)</name>
        <dbReference type="ChEBI" id="CHEBI:18420"/>
    </cofactor>
    <text evidence="10">Binds 1 Mg(2+) ion per subunit.</text>
</comment>
<dbReference type="CDD" id="cd00564">
    <property type="entry name" value="TMP_TenI"/>
    <property type="match status" value="1"/>
</dbReference>
<feature type="binding site" evidence="10">
    <location>
        <begin position="188"/>
        <end position="189"/>
    </location>
    <ligand>
        <name>2-[(2R,5Z)-2-carboxy-4-methylthiazol-5(2H)-ylidene]ethyl phosphate</name>
        <dbReference type="ChEBI" id="CHEBI:62899"/>
    </ligand>
</feature>
<dbReference type="InterPro" id="IPR013785">
    <property type="entry name" value="Aldolase_TIM"/>
</dbReference>
<organism evidence="14 15">
    <name type="scientific">Echinicola soli</name>
    <dbReference type="NCBI Taxonomy" id="2591634"/>
    <lineage>
        <taxon>Bacteria</taxon>
        <taxon>Pseudomonadati</taxon>
        <taxon>Bacteroidota</taxon>
        <taxon>Cytophagia</taxon>
        <taxon>Cytophagales</taxon>
        <taxon>Cyclobacteriaceae</taxon>
        <taxon>Echinicola</taxon>
    </lineage>
</organism>
<dbReference type="GO" id="GO:0009228">
    <property type="term" value="P:thiamine biosynthetic process"/>
    <property type="evidence" value="ECO:0007669"/>
    <property type="project" value="UniProtKB-KW"/>
</dbReference>
<evidence type="ECO:0000256" key="12">
    <source>
        <dbReference type="RuleBase" id="RU004253"/>
    </source>
</evidence>
<evidence type="ECO:0000256" key="9">
    <source>
        <dbReference type="ARBA" id="ARBA00047883"/>
    </source>
</evidence>
<evidence type="ECO:0000313" key="14">
    <source>
        <dbReference type="EMBL" id="QDH77707.1"/>
    </source>
</evidence>
<dbReference type="RefSeq" id="WP_141612988.1">
    <property type="nucleotide sequence ID" value="NZ_CP041253.1"/>
</dbReference>
<comment type="catalytic activity">
    <reaction evidence="9 10 11">
        <text>2-[(2R,5Z)-2-carboxy-4-methylthiazol-5(2H)-ylidene]ethyl phosphate + 4-amino-2-methyl-5-(diphosphooxymethyl)pyrimidine + 2 H(+) = thiamine phosphate + CO2 + diphosphate</text>
        <dbReference type="Rhea" id="RHEA:47844"/>
        <dbReference type="ChEBI" id="CHEBI:15378"/>
        <dbReference type="ChEBI" id="CHEBI:16526"/>
        <dbReference type="ChEBI" id="CHEBI:33019"/>
        <dbReference type="ChEBI" id="CHEBI:37575"/>
        <dbReference type="ChEBI" id="CHEBI:57841"/>
        <dbReference type="ChEBI" id="CHEBI:62899"/>
        <dbReference type="EC" id="2.5.1.3"/>
    </reaction>
</comment>
<accession>A0A514CD04</accession>
<evidence type="ECO:0000256" key="10">
    <source>
        <dbReference type="HAMAP-Rule" id="MF_00097"/>
    </source>
</evidence>
<dbReference type="KEGG" id="echi:FKX85_01055"/>
<dbReference type="HAMAP" id="MF_00097">
    <property type="entry name" value="TMP_synthase"/>
    <property type="match status" value="1"/>
</dbReference>
<evidence type="ECO:0000256" key="3">
    <source>
        <dbReference type="ARBA" id="ARBA00022679"/>
    </source>
</evidence>
<feature type="binding site" evidence="10">
    <location>
        <position position="111"/>
    </location>
    <ligand>
        <name>4-amino-2-methyl-5-(diphosphooxymethyl)pyrimidine</name>
        <dbReference type="ChEBI" id="CHEBI:57841"/>
    </ligand>
</feature>
<evidence type="ECO:0000256" key="5">
    <source>
        <dbReference type="ARBA" id="ARBA00022842"/>
    </source>
</evidence>
<evidence type="ECO:0000313" key="15">
    <source>
        <dbReference type="Proteomes" id="UP000316614"/>
    </source>
</evidence>
<dbReference type="PANTHER" id="PTHR20857">
    <property type="entry name" value="THIAMINE-PHOSPHATE PYROPHOSPHORYLASE"/>
    <property type="match status" value="1"/>
</dbReference>
<reference evidence="14 15" key="1">
    <citation type="submission" date="2019-06" db="EMBL/GenBank/DDBJ databases">
        <title>Echinicola alkalisoli sp. nov. isolated from saline soil.</title>
        <authorList>
            <person name="Sun J.-Q."/>
            <person name="Xu L."/>
        </authorList>
    </citation>
    <scope>NUCLEOTIDE SEQUENCE [LARGE SCALE GENOMIC DNA]</scope>
    <source>
        <strain evidence="14 15">LN3S3</strain>
    </source>
</reference>
<evidence type="ECO:0000256" key="6">
    <source>
        <dbReference type="ARBA" id="ARBA00022977"/>
    </source>
</evidence>
<comment type="caution">
    <text evidence="10">Lacks conserved residue(s) required for the propagation of feature annotation.</text>
</comment>
<dbReference type="Pfam" id="PF02581">
    <property type="entry name" value="TMP-TENI"/>
    <property type="match status" value="1"/>
</dbReference>
<evidence type="ECO:0000256" key="2">
    <source>
        <dbReference type="ARBA" id="ARBA00005165"/>
    </source>
</evidence>
<feature type="binding site" evidence="10">
    <location>
        <position position="92"/>
    </location>
    <ligand>
        <name>Mg(2+)</name>
        <dbReference type="ChEBI" id="CHEBI:18420"/>
    </ligand>
</feature>
<comment type="similarity">
    <text evidence="10 11">Belongs to the thiamine-phosphate synthase family.</text>
</comment>
<dbReference type="Proteomes" id="UP000316614">
    <property type="component" value="Chromosome"/>
</dbReference>
<feature type="binding site" evidence="10">
    <location>
        <position position="72"/>
    </location>
    <ligand>
        <name>4-amino-2-methyl-5-(diphosphooxymethyl)pyrimidine</name>
        <dbReference type="ChEBI" id="CHEBI:57841"/>
    </ligand>
</feature>
<feature type="domain" description="Thiamine phosphate synthase/TenI" evidence="13">
    <location>
        <begin position="10"/>
        <end position="191"/>
    </location>
</feature>
<proteinExistence type="inferred from homology"/>
<dbReference type="Gene3D" id="3.20.20.70">
    <property type="entry name" value="Aldolase class I"/>
    <property type="match status" value="1"/>
</dbReference>
<evidence type="ECO:0000256" key="11">
    <source>
        <dbReference type="RuleBase" id="RU003826"/>
    </source>
</evidence>
<keyword evidence="4 10" id="KW-0479">Metal-binding</keyword>
<dbReference type="GO" id="GO:0009229">
    <property type="term" value="P:thiamine diphosphate biosynthetic process"/>
    <property type="evidence" value="ECO:0007669"/>
    <property type="project" value="UniProtKB-UniRule"/>
</dbReference>
<dbReference type="PANTHER" id="PTHR20857:SF23">
    <property type="entry name" value="THIAMINE BIOSYNTHETIC BIFUNCTIONAL ENZYME"/>
    <property type="match status" value="1"/>
</dbReference>
<comment type="catalytic activity">
    <reaction evidence="7 10 11">
        <text>4-methyl-5-(2-phosphooxyethyl)-thiazole + 4-amino-2-methyl-5-(diphosphooxymethyl)pyrimidine + H(+) = thiamine phosphate + diphosphate</text>
        <dbReference type="Rhea" id="RHEA:22328"/>
        <dbReference type="ChEBI" id="CHEBI:15378"/>
        <dbReference type="ChEBI" id="CHEBI:33019"/>
        <dbReference type="ChEBI" id="CHEBI:37575"/>
        <dbReference type="ChEBI" id="CHEBI:57841"/>
        <dbReference type="ChEBI" id="CHEBI:58296"/>
        <dbReference type="EC" id="2.5.1.3"/>
    </reaction>
</comment>
<feature type="binding site" evidence="10">
    <location>
        <begin position="137"/>
        <end position="139"/>
    </location>
    <ligand>
        <name>2-[(2R,5Z)-2-carboxy-4-methylthiazol-5(2H)-ylidene]ethyl phosphate</name>
        <dbReference type="ChEBI" id="CHEBI:62899"/>
    </ligand>
</feature>
<evidence type="ECO:0000256" key="8">
    <source>
        <dbReference type="ARBA" id="ARBA00047851"/>
    </source>
</evidence>
<dbReference type="InterPro" id="IPR036206">
    <property type="entry name" value="ThiamineP_synth_sf"/>
</dbReference>
<dbReference type="GO" id="GO:0005737">
    <property type="term" value="C:cytoplasm"/>
    <property type="evidence" value="ECO:0007669"/>
    <property type="project" value="TreeGrafter"/>
</dbReference>
<evidence type="ECO:0000256" key="1">
    <source>
        <dbReference type="ARBA" id="ARBA00003814"/>
    </source>
</evidence>
<dbReference type="SUPFAM" id="SSF51391">
    <property type="entry name" value="Thiamin phosphate synthase"/>
    <property type="match status" value="1"/>
</dbReference>
<name>A0A514CD04_9BACT</name>
<feature type="binding site" evidence="10">
    <location>
        <position position="140"/>
    </location>
    <ligand>
        <name>4-amino-2-methyl-5-(diphosphooxymethyl)pyrimidine</name>
        <dbReference type="ChEBI" id="CHEBI:57841"/>
    </ligand>
</feature>
<keyword evidence="15" id="KW-1185">Reference proteome</keyword>
<dbReference type="UniPathway" id="UPA00060">
    <property type="reaction ID" value="UER00141"/>
</dbReference>
<comment type="function">
    <text evidence="1 10">Condenses 4-methyl-5-(beta-hydroxyethyl)thiazole monophosphate (THZ-P) and 2-methyl-4-amino-5-hydroxymethyl pyrimidine pyrophosphate (HMP-PP) to form thiamine monophosphate (TMP).</text>
</comment>
<comment type="catalytic activity">
    <reaction evidence="8 10 11">
        <text>2-(2-carboxy-4-methylthiazol-5-yl)ethyl phosphate + 4-amino-2-methyl-5-(diphosphooxymethyl)pyrimidine + 2 H(+) = thiamine phosphate + CO2 + diphosphate</text>
        <dbReference type="Rhea" id="RHEA:47848"/>
        <dbReference type="ChEBI" id="CHEBI:15378"/>
        <dbReference type="ChEBI" id="CHEBI:16526"/>
        <dbReference type="ChEBI" id="CHEBI:33019"/>
        <dbReference type="ChEBI" id="CHEBI:37575"/>
        <dbReference type="ChEBI" id="CHEBI:57841"/>
        <dbReference type="ChEBI" id="CHEBI:62890"/>
        <dbReference type="EC" id="2.5.1.3"/>
    </reaction>
</comment>
<sequence length="212" mass="23218">MTETPFPYKLYLVTDQQACLGRDFFWVLEEALKGGVDLVQLREKELSKEAFLNKAHKVKSLCDRYKVPLVINDSLEVAKEVAAHGVHIGQSDSSMKGAKAFLGEEFPVGLSLERMDELTAKEADLGWYYGVSPVFSTPTKPDTRFEWGLGGLRDLRNATAKPLVAIGNINALNAAEVIRAGADCLAVVSAICSAESPAKAAEKFRNEIEKVK</sequence>
<evidence type="ECO:0000256" key="7">
    <source>
        <dbReference type="ARBA" id="ARBA00047334"/>
    </source>
</evidence>
<gene>
    <name evidence="10 14" type="primary">thiE</name>
    <name evidence="14" type="ORF">FKX85_01055</name>
</gene>
<protein>
    <recommendedName>
        <fullName evidence="10">Thiamine-phosphate synthase</fullName>
        <shortName evidence="10">TP synthase</shortName>
        <shortName evidence="10">TPS</shortName>
        <ecNumber evidence="10">2.5.1.3</ecNumber>
    </recommendedName>
    <alternativeName>
        <fullName evidence="10">Thiamine-phosphate pyrophosphorylase</fullName>
        <shortName evidence="10">TMP pyrophosphorylase</shortName>
        <shortName evidence="10">TMP-PPase</shortName>
    </alternativeName>
</protein>
<dbReference type="OrthoDB" id="9812206at2"/>
<keyword evidence="6 10" id="KW-0784">Thiamine biosynthesis</keyword>
<feature type="binding site" evidence="10">
    <location>
        <begin position="40"/>
        <end position="44"/>
    </location>
    <ligand>
        <name>4-amino-2-methyl-5-(diphosphooxymethyl)pyrimidine</name>
        <dbReference type="ChEBI" id="CHEBI:57841"/>
    </ligand>
</feature>
<dbReference type="InterPro" id="IPR034291">
    <property type="entry name" value="TMP_synthase"/>
</dbReference>
<evidence type="ECO:0000259" key="13">
    <source>
        <dbReference type="Pfam" id="PF02581"/>
    </source>
</evidence>
<comment type="pathway">
    <text evidence="2 10 12">Cofactor biosynthesis; thiamine diphosphate biosynthesis; thiamine phosphate from 4-amino-2-methyl-5-diphosphomethylpyrimidine and 4-methyl-5-(2-phosphoethyl)-thiazole: step 1/1.</text>
</comment>
<dbReference type="GO" id="GO:0000287">
    <property type="term" value="F:magnesium ion binding"/>
    <property type="evidence" value="ECO:0007669"/>
    <property type="project" value="UniProtKB-UniRule"/>
</dbReference>
<dbReference type="EC" id="2.5.1.3" evidence="10"/>
<dbReference type="AlphaFoldDB" id="A0A514CD04"/>
<dbReference type="EMBL" id="CP041253">
    <property type="protein sequence ID" value="QDH77707.1"/>
    <property type="molecule type" value="Genomic_DNA"/>
</dbReference>
<dbReference type="GO" id="GO:0004789">
    <property type="term" value="F:thiamine-phosphate diphosphorylase activity"/>
    <property type="evidence" value="ECO:0007669"/>
    <property type="project" value="UniProtKB-UniRule"/>
</dbReference>
<keyword evidence="5 10" id="KW-0460">Magnesium</keyword>
<dbReference type="InterPro" id="IPR022998">
    <property type="entry name" value="ThiamineP_synth_TenI"/>
</dbReference>
<dbReference type="NCBIfam" id="TIGR00693">
    <property type="entry name" value="thiE"/>
    <property type="match status" value="1"/>
</dbReference>
<evidence type="ECO:0000256" key="4">
    <source>
        <dbReference type="ARBA" id="ARBA00022723"/>
    </source>
</evidence>
<feature type="binding site" evidence="10">
    <location>
        <position position="73"/>
    </location>
    <ligand>
        <name>Mg(2+)</name>
        <dbReference type="ChEBI" id="CHEBI:18420"/>
    </ligand>
</feature>
<keyword evidence="3 10" id="KW-0808">Transferase</keyword>